<evidence type="ECO:0000313" key="1">
    <source>
        <dbReference type="EMBL" id="NEV88407.1"/>
    </source>
</evidence>
<accession>A0A6B3QN74</accession>
<gene>
    <name evidence="1" type="ORF">GUR47_17235</name>
</gene>
<organism evidence="1">
    <name type="scientific">Streptomyces tendae</name>
    <dbReference type="NCBI Taxonomy" id="1932"/>
    <lineage>
        <taxon>Bacteria</taxon>
        <taxon>Bacillati</taxon>
        <taxon>Actinomycetota</taxon>
        <taxon>Actinomycetes</taxon>
        <taxon>Kitasatosporales</taxon>
        <taxon>Streptomycetaceae</taxon>
        <taxon>Streptomyces</taxon>
    </lineage>
</organism>
<dbReference type="AlphaFoldDB" id="A0A6B3QN74"/>
<protein>
    <submittedName>
        <fullName evidence="1">Uncharacterized protein</fullName>
    </submittedName>
</protein>
<sequence length="236" mass="25966">MASDGKDMESDVSRTVSAVLYPDLVELGGLVDALEHVASEMGVDLGRVESASSNPKGRMATARMHSDRGPILIHLGKENRLFLISVEGATHPWAAGSTDDLQNVVGVAGAWRSGVTLRELESRFPFMEHGELAQAQEEGDPVQTQWRTLLREESRPVLQELIRVFHGDPGFRRFFPYLSMGTLCLARDISDRRAGEIRIAPTETTYRVQSTTSGEEREAVSIVFALDAARTLEGRS</sequence>
<dbReference type="InterPro" id="IPR045682">
    <property type="entry name" value="DUF6193"/>
</dbReference>
<name>A0A6B3QN74_STRTE</name>
<comment type="caution">
    <text evidence="1">The sequence shown here is derived from an EMBL/GenBank/DDBJ whole genome shotgun (WGS) entry which is preliminary data.</text>
</comment>
<dbReference type="Pfam" id="PF19692">
    <property type="entry name" value="DUF6193"/>
    <property type="match status" value="1"/>
</dbReference>
<dbReference type="EMBL" id="JAAIFS010000003">
    <property type="protein sequence ID" value="NEV88407.1"/>
    <property type="molecule type" value="Genomic_DNA"/>
</dbReference>
<reference evidence="1" key="1">
    <citation type="journal article" date="2020" name="Microorganisms">
        <title>Isolation, Genomic and Metabolomic Characterization of Streptomyces tendae VITAKN with Quorum Sensing Inhibitory Activity from Southern India.</title>
        <authorList>
            <person name="Ishaque N.M."/>
            <person name="Burgsdorf I."/>
            <person name="Limlingan Malit J.J."/>
            <person name="Saha S."/>
            <person name="Teta R."/>
            <person name="Ewe D."/>
            <person name="Kannabiran K."/>
            <person name="Hrouzek P."/>
            <person name="Steindler L."/>
            <person name="Costantino V."/>
            <person name="Saurav K."/>
        </authorList>
    </citation>
    <scope>NUCLEOTIDE SEQUENCE</scope>
    <source>
        <strain evidence="1">VITAKN</strain>
    </source>
</reference>
<dbReference type="RefSeq" id="WP_164458931.1">
    <property type="nucleotide sequence ID" value="NZ_JAAIFS010000003.1"/>
</dbReference>
<proteinExistence type="predicted"/>